<dbReference type="CDD" id="cd18809">
    <property type="entry name" value="SF1_C_RecD"/>
    <property type="match status" value="1"/>
</dbReference>
<evidence type="ECO:0000259" key="4">
    <source>
        <dbReference type="Pfam" id="PF20209"/>
    </source>
</evidence>
<keyword evidence="1" id="KW-0547">Nucleotide-binding</keyword>
<keyword evidence="1" id="KW-0347">Helicase</keyword>
<dbReference type="GO" id="GO:0043139">
    <property type="term" value="F:5'-3' DNA helicase activity"/>
    <property type="evidence" value="ECO:0007669"/>
    <property type="project" value="UniProtKB-EC"/>
</dbReference>
<feature type="domain" description="DNA helicase Pif1-like DEAD-box helicase" evidence="2">
    <location>
        <begin position="1790"/>
        <end position="2007"/>
    </location>
</feature>
<name>A0A0K0FEZ1_STRVS</name>
<keyword evidence="5" id="KW-1185">Reference proteome</keyword>
<dbReference type="GO" id="GO:0006281">
    <property type="term" value="P:DNA repair"/>
    <property type="evidence" value="ECO:0007669"/>
    <property type="project" value="UniProtKB-KW"/>
</dbReference>
<evidence type="ECO:0000259" key="3">
    <source>
        <dbReference type="Pfam" id="PF14214"/>
    </source>
</evidence>
<feature type="domain" description="Helitron helicase-like" evidence="3">
    <location>
        <begin position="1098"/>
        <end position="1245"/>
    </location>
</feature>
<comment type="catalytic activity">
    <reaction evidence="1">
        <text>ATP + H2O = ADP + phosphate + H(+)</text>
        <dbReference type="Rhea" id="RHEA:13065"/>
        <dbReference type="ChEBI" id="CHEBI:15377"/>
        <dbReference type="ChEBI" id="CHEBI:15378"/>
        <dbReference type="ChEBI" id="CHEBI:30616"/>
        <dbReference type="ChEBI" id="CHEBI:43474"/>
        <dbReference type="ChEBI" id="CHEBI:456216"/>
        <dbReference type="EC" id="5.6.2.3"/>
    </reaction>
</comment>
<dbReference type="GO" id="GO:0005524">
    <property type="term" value="F:ATP binding"/>
    <property type="evidence" value="ECO:0007669"/>
    <property type="project" value="UniProtKB-KW"/>
</dbReference>
<evidence type="ECO:0000313" key="5">
    <source>
        <dbReference type="Proteomes" id="UP000035680"/>
    </source>
</evidence>
<dbReference type="SUPFAM" id="SSF52540">
    <property type="entry name" value="P-loop containing nucleoside triphosphate hydrolases"/>
    <property type="match status" value="2"/>
</dbReference>
<organism evidence="5 6">
    <name type="scientific">Strongyloides venezuelensis</name>
    <name type="common">Threadworm</name>
    <dbReference type="NCBI Taxonomy" id="75913"/>
    <lineage>
        <taxon>Eukaryota</taxon>
        <taxon>Metazoa</taxon>
        <taxon>Ecdysozoa</taxon>
        <taxon>Nematoda</taxon>
        <taxon>Chromadorea</taxon>
        <taxon>Rhabditida</taxon>
        <taxon>Tylenchina</taxon>
        <taxon>Panagrolaimomorpha</taxon>
        <taxon>Strongyloidoidea</taxon>
        <taxon>Strongyloididae</taxon>
        <taxon>Strongyloides</taxon>
    </lineage>
</organism>
<dbReference type="Pfam" id="PF14214">
    <property type="entry name" value="Helitron_like_N"/>
    <property type="match status" value="1"/>
</dbReference>
<dbReference type="Gene3D" id="3.40.50.300">
    <property type="entry name" value="P-loop containing nucleotide triphosphate hydrolases"/>
    <property type="match status" value="2"/>
</dbReference>
<dbReference type="Pfam" id="PF05970">
    <property type="entry name" value="PIF1"/>
    <property type="match status" value="1"/>
</dbReference>
<protein>
    <recommendedName>
        <fullName evidence="1">ATP-dependent DNA helicase</fullName>
        <ecNumber evidence="1">5.6.2.3</ecNumber>
    </recommendedName>
</protein>
<evidence type="ECO:0000259" key="2">
    <source>
        <dbReference type="Pfam" id="PF05970"/>
    </source>
</evidence>
<dbReference type="PANTHER" id="PTHR47642">
    <property type="entry name" value="ATP-DEPENDENT DNA HELICASE"/>
    <property type="match status" value="1"/>
</dbReference>
<keyword evidence="1" id="KW-0234">DNA repair</keyword>
<sequence length="2308" mass="270534">MSDNFRLQDFNKIKRLMRCRKEINNRTRNETRVIKLCDYFKISIPSNLNRLEFERKYYVIDQYYRRYIDVSNSIHQRGYDSFRDFIYTAINNQPNTDLITHNNTINIDKISEMEIETDKDNQNLLGNENICLENYHLVDNSNIDMDDIVLEEIEPIDAKNSLYDMELDFLSNDDLNEIENVSIPDEILVNQYRDCIEDDHDLITDDEIDFNDIYEIDNDILFENLQDDLIDKNKDIYDTVVVDNGTIIETNKNSNDKTKFVRLNENNFSIDHIIENTYGRSGNLNTLTRNNELSNLLIEEENNESNIIGVNNLNISNDPQENASFNIKDKKNSDHINDLENDFKNFNILSYFNLKQNNELCAIDSVINESIELSESMRNYDIEVPNIPQISNKKDSFKKEYERYNIIRSETLIQSRYIGINLCKNAPIPFTLSNSGIEEDSYGYLNRLFGGYRYHLYTRSQNIQDYELIHLVFTVVSRIFRSASQYFHDITYYNQVLKSLLESIPKENRKNNVKELINNVLKSNVDRQLNFDNNVFLPDEEIIMDDIRDGYEIPLDQMTLEQQQLVKYTTLAKCCNEECDSINVSEYTIDIVAIFIAFQKKENNIKTIYKIIRYIEDKGTFTMLNKLGKCYSRIRGLVMRIKEIRYQLTWLINFARNKMDPDLKNFKGFNTTLKAIVIEKEPMRSNEISLDLHKEVIDKVRYDIMNIKLRMCILCERINVSNMRLLKKGKKVYNRIMNIVNMIDNSLDRNTIETATDVYSKIDNNHPFLNKEEIYLCTDCYNGSTDKNLRNNPLGITKYSVRNGLYCDKIPEVLKNLNQFEKLILQKRWIIQSIFAINNVNVNIKSHMNCISGYSISIKINSQKTFDDLLVFGKRHIIIINKSQYKIRSSNLVDLRKVYNAYEWLIKNNNLYKDDVLLCMEDFYINYVQTQFTFVDDVTTKRQQIIKNLDKSIRKKINRKAKKNLSDEEKKNGIDPYDEEPIFKFDQYVQKTDFEPFLLESSNDGDANFDPLAVFIKEHLKINWNDSELNMSKKMFESFPYIFPYARFGVDHPRMIPLTNKEYLKALLSKSQRHFSKESHLIMALSKMEQKKDAINCIRMVGNMQIGEKMTVEESLATSREGKLMRIFRKLKTSDSYWHDITNKLNIIETYIGSPTWFLTLNPSEHQWEELKNAYKLLHVDKNIPFNLKKSIEDDPYVLNIIFEKRLNIIMEHLKSNESVLGKVIFYYYKIEYQQRGTPHVHMLLWTDEGMILDYTDKNGVEKFIDKYITTSLYTSLEDTTFTEKILNEQKHKCRLHYCKRRKLIRGEKANSKNIECYTTTCRFGYPKNSSHKTKILKLNDDVESLLEVSKKTQKTYVIRRMENEKDINQYNPHVKLIWLGNIDLQPNALNFSNTGAINYASKYVSKSSLSNNEKVTEYLQTAMKSNNKTVCAKLFHLMYGMHLRPQAYTEVIDIARSANSHYTSLNVININTGGTENRTRHLYKDKKTDKVVAATNMYDNYYFSRPPLLENACLFSFFANFTPRQVTNTCKLKTKDDFDINMFLLTYEDLDNELKKKYFSGYSTDKYGNIYNYVTKDWNKRDLSSPCFEYHRDLSIPIGSTVEELRRPKTHLLPHKITLIDFFRFMGIVEDGHEYNNYETEQDIYSRYCRLFIPRRREIDTTQENCKLLFTRYMQYLELNNNQTYNDINKLIKICNTYLKKTLASKEFSLYKKELYEKYKEILDIDGGNFKRIMARNDGFTDPVAKFKDMNHLLNSISLLNTQQSLIYNTLYKKSIERYDMYQDNKSFSSKRIICDGPGGTGKSFMIDVLSASITIALRQKMITSECKNQPFVLKVSPTGVASVNISGRTIHSLFSLPVQKSKFKMKLDPLNATAKSKLYGILKNVQLLIIDEISMVDASMLYAVNHRINEALNCDSGTVFGNLNCLFTGDILQLPPVKKTARDSQMFYEEINESLYEAQFGDTIGLRSAFLNFNFIPLTENNRQREDPQYGLVLNEIREGKITEEFESIIKSRTFNKLSLGEIYLKSIRDGHSDPIILTPKNEDVDKINVDIVTEFSKRKKEELYLIHCNDTVMVEKNCYKRVWLRKENKITNEPLLNVNLDILEDLLIAYEKKSKKNETGLHEKLLLCKGATVMIKRNLDLEKSICNGARGFIEDIVFRPNLNMDKKLKANDVSEIKVRLYETGKIVSIPASWHYFVCGKSLMRRLQIPITLAYCTTVHKSQGLTLSSSIIHFPKNENNKISKTPGILYVALSRIKHSNGLYIKDLDIDAYNIPNEQNILTLSNWKSFYPTEEINYTPYDELHNQ</sequence>
<evidence type="ECO:0000313" key="6">
    <source>
        <dbReference type="WBParaSite" id="SVE_0743000.1"/>
    </source>
</evidence>
<keyword evidence="1" id="KW-0227">DNA damage</keyword>
<dbReference type="InterPro" id="IPR025476">
    <property type="entry name" value="Helitron_helicase-like"/>
</dbReference>
<keyword evidence="1" id="KW-0067">ATP-binding</keyword>
<evidence type="ECO:0000256" key="1">
    <source>
        <dbReference type="RuleBase" id="RU363044"/>
    </source>
</evidence>
<comment type="similarity">
    <text evidence="1">Belongs to the helicase family.</text>
</comment>
<dbReference type="InterPro" id="IPR046700">
    <property type="entry name" value="DUF6570"/>
</dbReference>
<dbReference type="InterPro" id="IPR010285">
    <property type="entry name" value="DNA_helicase_pif1-like_DEAD"/>
</dbReference>
<dbReference type="WBParaSite" id="SVE_0743000.1">
    <property type="protein sequence ID" value="SVE_0743000.1"/>
    <property type="gene ID" value="SVE_0743000"/>
</dbReference>
<dbReference type="GO" id="GO:0006310">
    <property type="term" value="P:DNA recombination"/>
    <property type="evidence" value="ECO:0007669"/>
    <property type="project" value="UniProtKB-KW"/>
</dbReference>
<proteinExistence type="inferred from homology"/>
<reference evidence="6" key="2">
    <citation type="submission" date="2015-08" db="UniProtKB">
        <authorList>
            <consortium name="WormBaseParasite"/>
        </authorList>
    </citation>
    <scope>IDENTIFICATION</scope>
</reference>
<dbReference type="GO" id="GO:0000723">
    <property type="term" value="P:telomere maintenance"/>
    <property type="evidence" value="ECO:0007669"/>
    <property type="project" value="InterPro"/>
</dbReference>
<dbReference type="InterPro" id="IPR051055">
    <property type="entry name" value="PIF1_helicase"/>
</dbReference>
<dbReference type="STRING" id="75913.A0A0K0FEZ1"/>
<reference evidence="5" key="1">
    <citation type="submission" date="2014-07" db="EMBL/GenBank/DDBJ databases">
        <authorList>
            <person name="Martin A.A"/>
            <person name="De Silva N."/>
        </authorList>
    </citation>
    <scope>NUCLEOTIDE SEQUENCE</scope>
</reference>
<dbReference type="Pfam" id="PF20209">
    <property type="entry name" value="DUF6570"/>
    <property type="match status" value="1"/>
</dbReference>
<dbReference type="Proteomes" id="UP000035680">
    <property type="component" value="Unassembled WGS sequence"/>
</dbReference>
<accession>A0A0K0FEZ1</accession>
<feature type="domain" description="DUF6570" evidence="4">
    <location>
        <begin position="797"/>
        <end position="914"/>
    </location>
</feature>
<keyword evidence="1" id="KW-0233">DNA recombination</keyword>
<keyword evidence="1" id="KW-0378">Hydrolase</keyword>
<comment type="cofactor">
    <cofactor evidence="1">
        <name>Mg(2+)</name>
        <dbReference type="ChEBI" id="CHEBI:18420"/>
    </cofactor>
</comment>
<dbReference type="GO" id="GO:0016887">
    <property type="term" value="F:ATP hydrolysis activity"/>
    <property type="evidence" value="ECO:0007669"/>
    <property type="project" value="RHEA"/>
</dbReference>
<dbReference type="EC" id="5.6.2.3" evidence="1"/>
<dbReference type="InterPro" id="IPR027417">
    <property type="entry name" value="P-loop_NTPase"/>
</dbReference>